<organism evidence="1">
    <name type="scientific">Micrurus spixii</name>
    <name type="common">Amazon coral snake</name>
    <dbReference type="NCBI Taxonomy" id="129469"/>
    <lineage>
        <taxon>Eukaryota</taxon>
        <taxon>Metazoa</taxon>
        <taxon>Chordata</taxon>
        <taxon>Craniata</taxon>
        <taxon>Vertebrata</taxon>
        <taxon>Euteleostomi</taxon>
        <taxon>Lepidosauria</taxon>
        <taxon>Squamata</taxon>
        <taxon>Bifurcata</taxon>
        <taxon>Unidentata</taxon>
        <taxon>Episquamata</taxon>
        <taxon>Toxicofera</taxon>
        <taxon>Serpentes</taxon>
        <taxon>Colubroidea</taxon>
        <taxon>Elapidae</taxon>
        <taxon>Elapinae</taxon>
        <taxon>Micrurus</taxon>
    </lineage>
</organism>
<protein>
    <submittedName>
        <fullName evidence="1">Uncharacterized protein</fullName>
    </submittedName>
</protein>
<reference evidence="1" key="2">
    <citation type="submission" date="2017-11" db="EMBL/GenBank/DDBJ databases">
        <title>Coralsnake Venomics: Analyses of Venom Gland Transcriptomes and Proteomes of Six Brazilian Taxa.</title>
        <authorList>
            <person name="Aird S.D."/>
            <person name="Jorge da Silva N."/>
            <person name="Qiu L."/>
            <person name="Villar-Briones A."/>
            <person name="Aparecida-Saddi V."/>
            <person name="Campos-Telles M.P."/>
            <person name="Grau M."/>
            <person name="Mikheyev A.S."/>
        </authorList>
    </citation>
    <scope>NUCLEOTIDE SEQUENCE</scope>
    <source>
        <tissue evidence="1">Venom_gland</tissue>
    </source>
</reference>
<accession>A0A2D4N7S8</accession>
<evidence type="ECO:0000313" key="1">
    <source>
        <dbReference type="EMBL" id="LAB41053.1"/>
    </source>
</evidence>
<proteinExistence type="predicted"/>
<name>A0A2D4N7S8_9SAUR</name>
<reference evidence="1" key="1">
    <citation type="submission" date="2017-07" db="EMBL/GenBank/DDBJ databases">
        <authorList>
            <person name="Mikheyev A."/>
            <person name="Grau M."/>
        </authorList>
    </citation>
    <scope>NUCLEOTIDE SEQUENCE</scope>
    <source>
        <tissue evidence="1">Venom_gland</tissue>
    </source>
</reference>
<dbReference type="EMBL" id="IACM01148149">
    <property type="protein sequence ID" value="LAB41053.1"/>
    <property type="molecule type" value="Transcribed_RNA"/>
</dbReference>
<sequence>MVKHHCVKECHLGKLKLQLSLKCSLPHFVASSIYNSRKDMRICFYTSHRHFILAKFRTAVIIVLSLKHWRGQDVFFCSPVLVNVCVKIWFCLIVKVYNCVLLEPLV</sequence>
<dbReference type="AlphaFoldDB" id="A0A2D4N7S8"/>